<evidence type="ECO:0000313" key="3">
    <source>
        <dbReference type="Proteomes" id="UP001620645"/>
    </source>
</evidence>
<sequence length="115" mass="13424">MSVYWILTFACCSAIALRLAWIRAHNRNWHNATSGDNSRTAQQQNSASSDRDSVRITVLCFAAQIPLLFPYFDVALNNFKWLSDFLNCDEHPIGQQLYYPYIFSLRCIMCRMRCF</sequence>
<dbReference type="AlphaFoldDB" id="A0ABD2J580"/>
<accession>A0ABD2J580</accession>
<protein>
    <submittedName>
        <fullName evidence="2">Uncharacterized protein</fullName>
    </submittedName>
</protein>
<feature type="signal peptide" evidence="1">
    <location>
        <begin position="1"/>
        <end position="16"/>
    </location>
</feature>
<dbReference type="Proteomes" id="UP001620645">
    <property type="component" value="Unassembled WGS sequence"/>
</dbReference>
<evidence type="ECO:0000256" key="1">
    <source>
        <dbReference type="SAM" id="SignalP"/>
    </source>
</evidence>
<evidence type="ECO:0000313" key="2">
    <source>
        <dbReference type="EMBL" id="KAL3084293.1"/>
    </source>
</evidence>
<organism evidence="2 3">
    <name type="scientific">Heterodera schachtii</name>
    <name type="common">Sugarbeet cyst nematode worm</name>
    <name type="synonym">Tylenchus schachtii</name>
    <dbReference type="NCBI Taxonomy" id="97005"/>
    <lineage>
        <taxon>Eukaryota</taxon>
        <taxon>Metazoa</taxon>
        <taxon>Ecdysozoa</taxon>
        <taxon>Nematoda</taxon>
        <taxon>Chromadorea</taxon>
        <taxon>Rhabditida</taxon>
        <taxon>Tylenchina</taxon>
        <taxon>Tylenchomorpha</taxon>
        <taxon>Tylenchoidea</taxon>
        <taxon>Heteroderidae</taxon>
        <taxon>Heteroderinae</taxon>
        <taxon>Heterodera</taxon>
    </lineage>
</organism>
<feature type="chain" id="PRO_5044834834" evidence="1">
    <location>
        <begin position="17"/>
        <end position="115"/>
    </location>
</feature>
<keyword evidence="1" id="KW-0732">Signal</keyword>
<keyword evidence="3" id="KW-1185">Reference proteome</keyword>
<dbReference type="EMBL" id="JBICCN010000238">
    <property type="protein sequence ID" value="KAL3084293.1"/>
    <property type="molecule type" value="Genomic_DNA"/>
</dbReference>
<reference evidence="2 3" key="1">
    <citation type="submission" date="2024-10" db="EMBL/GenBank/DDBJ databases">
        <authorList>
            <person name="Kim D."/>
        </authorList>
    </citation>
    <scope>NUCLEOTIDE SEQUENCE [LARGE SCALE GENOMIC DNA]</scope>
    <source>
        <strain evidence="2">Taebaek</strain>
    </source>
</reference>
<comment type="caution">
    <text evidence="2">The sequence shown here is derived from an EMBL/GenBank/DDBJ whole genome shotgun (WGS) entry which is preliminary data.</text>
</comment>
<name>A0ABD2J580_HETSC</name>
<proteinExistence type="predicted"/>
<gene>
    <name evidence="2" type="ORF">niasHS_009781</name>
</gene>